<dbReference type="InterPro" id="IPR051790">
    <property type="entry name" value="Cytochrome_c-biogenesis_DsbD"/>
</dbReference>
<dbReference type="GO" id="GO:0016020">
    <property type="term" value="C:membrane"/>
    <property type="evidence" value="ECO:0007669"/>
    <property type="project" value="UniProtKB-SubCell"/>
</dbReference>
<comment type="subcellular location">
    <subcellularLocation>
        <location evidence="1">Membrane</location>
        <topology evidence="1">Multi-pass membrane protein</topology>
    </subcellularLocation>
</comment>
<evidence type="ECO:0000256" key="3">
    <source>
        <dbReference type="ARBA" id="ARBA00022692"/>
    </source>
</evidence>
<proteinExistence type="inferred from homology"/>
<dbReference type="EMBL" id="JADPIE010000005">
    <property type="protein sequence ID" value="MBF8437429.1"/>
    <property type="molecule type" value="Genomic_DNA"/>
</dbReference>
<dbReference type="PANTHER" id="PTHR31272:SF4">
    <property type="entry name" value="CYTOCHROME C-TYPE BIOGENESIS PROTEIN HI_1454-RELATED"/>
    <property type="match status" value="1"/>
</dbReference>
<keyword evidence="3 6" id="KW-0812">Transmembrane</keyword>
<evidence type="ECO:0000256" key="2">
    <source>
        <dbReference type="ARBA" id="ARBA00006143"/>
    </source>
</evidence>
<feature type="transmembrane region" description="Helical" evidence="6">
    <location>
        <begin position="203"/>
        <end position="222"/>
    </location>
</feature>
<dbReference type="AlphaFoldDB" id="A0A931FAB5"/>
<reference evidence="8" key="1">
    <citation type="submission" date="2020-11" db="EMBL/GenBank/DDBJ databases">
        <title>Halonatronomonas betainensis gen. nov., sp. nov. a novel haloalkaliphilic representative of the family Halanaerobiacae capable of betaine degradation.</title>
        <authorList>
            <person name="Boltyanskaya Y."/>
            <person name="Kevbrin V."/>
            <person name="Detkova E."/>
            <person name="Grouzdev D.S."/>
            <person name="Koziaeva V."/>
            <person name="Zhilina T."/>
        </authorList>
    </citation>
    <scope>NUCLEOTIDE SEQUENCE</scope>
    <source>
        <strain evidence="8">Z-7014</strain>
    </source>
</reference>
<keyword evidence="4 6" id="KW-1133">Transmembrane helix</keyword>
<feature type="transmembrane region" description="Helical" evidence="6">
    <location>
        <begin position="6"/>
        <end position="31"/>
    </location>
</feature>
<gene>
    <name evidence="8" type="ORF">I0Q91_10080</name>
</gene>
<keyword evidence="9" id="KW-1185">Reference proteome</keyword>
<accession>A0A931FAB5</accession>
<evidence type="ECO:0000313" key="9">
    <source>
        <dbReference type="Proteomes" id="UP000621436"/>
    </source>
</evidence>
<organism evidence="8 9">
    <name type="scientific">Halonatronomonas betaini</name>
    <dbReference type="NCBI Taxonomy" id="2778430"/>
    <lineage>
        <taxon>Bacteria</taxon>
        <taxon>Bacillati</taxon>
        <taxon>Bacillota</taxon>
        <taxon>Clostridia</taxon>
        <taxon>Halanaerobiales</taxon>
        <taxon>Halarsenatibacteraceae</taxon>
        <taxon>Halonatronomonas</taxon>
    </lineage>
</organism>
<feature type="transmembrane region" description="Helical" evidence="6">
    <location>
        <begin position="52"/>
        <end position="74"/>
    </location>
</feature>
<feature type="transmembrane region" description="Helical" evidence="6">
    <location>
        <begin position="126"/>
        <end position="152"/>
    </location>
</feature>
<name>A0A931FAB5_9FIRM</name>
<dbReference type="InterPro" id="IPR003834">
    <property type="entry name" value="Cyt_c_assmbl_TM_dom"/>
</dbReference>
<evidence type="ECO:0000256" key="1">
    <source>
        <dbReference type="ARBA" id="ARBA00004141"/>
    </source>
</evidence>
<protein>
    <submittedName>
        <fullName evidence="8">Sulfite exporter TauE/SafE family protein</fullName>
    </submittedName>
</protein>
<comment type="similarity">
    <text evidence="2">Belongs to the DsbD family.</text>
</comment>
<evidence type="ECO:0000259" key="7">
    <source>
        <dbReference type="Pfam" id="PF02683"/>
    </source>
</evidence>
<keyword evidence="5 6" id="KW-0472">Membrane</keyword>
<evidence type="ECO:0000256" key="6">
    <source>
        <dbReference type="SAM" id="Phobius"/>
    </source>
</evidence>
<feature type="transmembrane region" description="Helical" evidence="6">
    <location>
        <begin position="158"/>
        <end position="183"/>
    </location>
</feature>
<dbReference type="Proteomes" id="UP000621436">
    <property type="component" value="Unassembled WGS sequence"/>
</dbReference>
<dbReference type="GO" id="GO:0017004">
    <property type="term" value="P:cytochrome complex assembly"/>
    <property type="evidence" value="ECO:0007669"/>
    <property type="project" value="InterPro"/>
</dbReference>
<evidence type="ECO:0000256" key="4">
    <source>
        <dbReference type="ARBA" id="ARBA00022989"/>
    </source>
</evidence>
<dbReference type="Pfam" id="PF02683">
    <property type="entry name" value="DsbD_TM"/>
    <property type="match status" value="1"/>
</dbReference>
<dbReference type="RefSeq" id="WP_270454408.1">
    <property type="nucleotide sequence ID" value="NZ_JADPIE010000005.1"/>
</dbReference>
<comment type="caution">
    <text evidence="8">The sequence shown here is derived from an EMBL/GenBank/DDBJ whole genome shotgun (WGS) entry which is preliminary data.</text>
</comment>
<feature type="domain" description="Cytochrome C biogenesis protein transmembrane" evidence="7">
    <location>
        <begin position="6"/>
        <end position="216"/>
    </location>
</feature>
<dbReference type="PANTHER" id="PTHR31272">
    <property type="entry name" value="CYTOCHROME C-TYPE BIOGENESIS PROTEIN HI_1454-RELATED"/>
    <property type="match status" value="1"/>
</dbReference>
<evidence type="ECO:0000313" key="8">
    <source>
        <dbReference type="EMBL" id="MBF8437429.1"/>
    </source>
</evidence>
<evidence type="ECO:0000256" key="5">
    <source>
        <dbReference type="ARBA" id="ARBA00023136"/>
    </source>
</evidence>
<sequence length="228" mass="24624">MQQELTIPLALTAGILSIFSPCILPLIPSYLGILTGSNPKKINSKWSLIKPALLFVAGFSIIFILLGVSASWIGQVLLRRQFELSRFGGIIIILFGLHTLGAFKLPFINFNLQNKIPAGITGNLKAFIFGLVIALAWTPCIGPVLGTILVFAGSSGNIASGFIMMTAYSIGLAIPFLLAAFFLDYWLSKIKSLNPYLPWIKKISGVILIIVGILIFTGRFAALTNLLA</sequence>
<feature type="transmembrane region" description="Helical" evidence="6">
    <location>
        <begin position="86"/>
        <end position="105"/>
    </location>
</feature>